<dbReference type="SUPFAM" id="SSF52317">
    <property type="entry name" value="Class I glutamine amidotransferase-like"/>
    <property type="match status" value="1"/>
</dbReference>
<dbReference type="GO" id="GO:0006526">
    <property type="term" value="P:L-arginine biosynthetic process"/>
    <property type="evidence" value="ECO:0007669"/>
    <property type="project" value="UniProtKB-UniRule"/>
</dbReference>
<evidence type="ECO:0000256" key="8">
    <source>
        <dbReference type="ARBA" id="ARBA00022840"/>
    </source>
</evidence>
<evidence type="ECO:0000256" key="12">
    <source>
        <dbReference type="ARBA" id="ARBA00049285"/>
    </source>
</evidence>
<feature type="active site" description="Nucleophile" evidence="13">
    <location>
        <position position="266"/>
    </location>
</feature>
<accession>A0A7W7XYY0</accession>
<feature type="binding site" evidence="13">
    <location>
        <position position="311"/>
    </location>
    <ligand>
        <name>L-glutamine</name>
        <dbReference type="ChEBI" id="CHEBI:58359"/>
    </ligand>
</feature>
<evidence type="ECO:0000256" key="3">
    <source>
        <dbReference type="ARBA" id="ARBA00007800"/>
    </source>
</evidence>
<dbReference type="FunFam" id="3.50.30.20:FF:000001">
    <property type="entry name" value="Carbamoyl-phosphate synthase small chain"/>
    <property type="match status" value="1"/>
</dbReference>
<dbReference type="EMBL" id="JACHHX010000004">
    <property type="protein sequence ID" value="MBB5015011.1"/>
    <property type="molecule type" value="Genomic_DNA"/>
</dbReference>
<dbReference type="NCBIfam" id="TIGR01368">
    <property type="entry name" value="CPSaseIIsmall"/>
    <property type="match status" value="1"/>
</dbReference>
<dbReference type="GO" id="GO:0005524">
    <property type="term" value="F:ATP binding"/>
    <property type="evidence" value="ECO:0007669"/>
    <property type="project" value="UniProtKB-UniRule"/>
</dbReference>
<feature type="active site" evidence="13">
    <location>
        <position position="352"/>
    </location>
</feature>
<feature type="active site" evidence="13">
    <location>
        <position position="350"/>
    </location>
</feature>
<dbReference type="Gene3D" id="3.40.50.880">
    <property type="match status" value="1"/>
</dbReference>
<proteinExistence type="inferred from homology"/>
<sequence>MTHPALLALEDGTVFEGVSAGAPGLSVGEVVFNTAMTGYQEILTDPSYARQLVTLTYPHIGNTGCNPEDDESGEVFAAGLIVRDVPRRPSNWRSRVALPAWLAERGVVAIAGIDTRRLTRLLRDRGAQSGALMAGPAVDAERAIEAARKFPGLKGMDLAKVVSTTRRYTWDEGQLDLDRGEFVRADARFRVVAYDFGVKRNILRMLAERGCAITVVPAQTPASEVLALQPDGVFLSNGPGDPEPCDYAIAAIREILARRIPIFGICLGHQLLGLAVGARTMKMKFGHHGANHPVIDLDSGRVMITSQNHGFAIDESTLPANVRVTHRSLFDGSNQGIALTDAPAFSFQGHPEASPGPHDVASLFDRFVALLRRA</sequence>
<dbReference type="UniPathway" id="UPA00070">
    <property type="reaction ID" value="UER00115"/>
</dbReference>
<evidence type="ECO:0000313" key="16">
    <source>
        <dbReference type="Proteomes" id="UP000519004"/>
    </source>
</evidence>
<dbReference type="InterPro" id="IPR017926">
    <property type="entry name" value="GATASE"/>
</dbReference>
<dbReference type="AlphaFoldDB" id="A0A7W7XYY0"/>
<dbReference type="EC" id="6.3.5.5" evidence="13"/>
<dbReference type="SUPFAM" id="SSF52021">
    <property type="entry name" value="Carbamoyl phosphate synthetase, small subunit N-terminal domain"/>
    <property type="match status" value="1"/>
</dbReference>
<comment type="pathway">
    <text evidence="2 13">Amino-acid biosynthesis; L-arginine biosynthesis; carbamoyl phosphate from bicarbonate: step 1/1.</text>
</comment>
<reference evidence="15 16" key="1">
    <citation type="submission" date="2020-08" db="EMBL/GenBank/DDBJ databases">
        <title>Genomic Encyclopedia of Type Strains, Phase IV (KMG-IV): sequencing the most valuable type-strain genomes for metagenomic binning, comparative biology and taxonomic classification.</title>
        <authorList>
            <person name="Goeker M."/>
        </authorList>
    </citation>
    <scope>NUCLEOTIDE SEQUENCE [LARGE SCALE GENOMIC DNA]</scope>
    <source>
        <strain evidence="15 16">DSM 25897</strain>
    </source>
</reference>
<dbReference type="HAMAP" id="MF_01209">
    <property type="entry name" value="CPSase_S_chain"/>
    <property type="match status" value="1"/>
</dbReference>
<evidence type="ECO:0000313" key="15">
    <source>
        <dbReference type="EMBL" id="MBB5015011.1"/>
    </source>
</evidence>
<dbReference type="InterPro" id="IPR050472">
    <property type="entry name" value="Anth_synth/Amidotransfase"/>
</dbReference>
<dbReference type="Pfam" id="PF00988">
    <property type="entry name" value="CPSase_sm_chain"/>
    <property type="match status" value="1"/>
</dbReference>
<evidence type="ECO:0000256" key="7">
    <source>
        <dbReference type="ARBA" id="ARBA00022741"/>
    </source>
</evidence>
<comment type="caution">
    <text evidence="15">The sequence shown here is derived from an EMBL/GenBank/DDBJ whole genome shotgun (WGS) entry which is preliminary data.</text>
</comment>
<keyword evidence="4 13" id="KW-0055">Arginine biosynthesis</keyword>
<comment type="catalytic activity">
    <reaction evidence="11 13">
        <text>hydrogencarbonate + L-glutamine + 2 ATP + H2O = carbamoyl phosphate + L-glutamate + 2 ADP + phosphate + 2 H(+)</text>
        <dbReference type="Rhea" id="RHEA:18633"/>
        <dbReference type="ChEBI" id="CHEBI:15377"/>
        <dbReference type="ChEBI" id="CHEBI:15378"/>
        <dbReference type="ChEBI" id="CHEBI:17544"/>
        <dbReference type="ChEBI" id="CHEBI:29985"/>
        <dbReference type="ChEBI" id="CHEBI:30616"/>
        <dbReference type="ChEBI" id="CHEBI:43474"/>
        <dbReference type="ChEBI" id="CHEBI:58228"/>
        <dbReference type="ChEBI" id="CHEBI:58359"/>
        <dbReference type="ChEBI" id="CHEBI:456216"/>
        <dbReference type="EC" id="6.3.5.5"/>
    </reaction>
</comment>
<comment type="catalytic activity">
    <reaction evidence="12 13">
        <text>L-glutamine + H2O = L-glutamate + NH4(+)</text>
        <dbReference type="Rhea" id="RHEA:15889"/>
        <dbReference type="ChEBI" id="CHEBI:15377"/>
        <dbReference type="ChEBI" id="CHEBI:28938"/>
        <dbReference type="ChEBI" id="CHEBI:29985"/>
        <dbReference type="ChEBI" id="CHEBI:58359"/>
    </reaction>
</comment>
<evidence type="ECO:0000256" key="1">
    <source>
        <dbReference type="ARBA" id="ARBA00004812"/>
    </source>
</evidence>
<dbReference type="InterPro" id="IPR006274">
    <property type="entry name" value="CarbamoylP_synth_ssu"/>
</dbReference>
<protein>
    <recommendedName>
        <fullName evidence="13">Carbamoyl phosphate synthase small chain</fullName>
        <ecNumber evidence="13">6.3.5.5</ecNumber>
    </recommendedName>
    <alternativeName>
        <fullName evidence="13">Carbamoyl phosphate synthetase glutamine chain</fullName>
    </alternativeName>
</protein>
<dbReference type="InterPro" id="IPR036480">
    <property type="entry name" value="CarbP_synth_ssu_N_sf"/>
</dbReference>
<evidence type="ECO:0000256" key="5">
    <source>
        <dbReference type="ARBA" id="ARBA00022598"/>
    </source>
</evidence>
<comment type="similarity">
    <text evidence="3 13">Belongs to the CarA family.</text>
</comment>
<comment type="function">
    <text evidence="13">Small subunit of the glutamine-dependent carbamoyl phosphate synthetase (CPSase). CPSase catalyzes the formation of carbamoyl phosphate from the ammonia moiety of glutamine, carbonate, and phosphate donated by ATP, constituting the first step of 2 biosynthetic pathways, one leading to arginine and/or urea and the other to pyrimidine nucleotides. The small subunit (glutamine amidotransferase) binds and cleaves glutamine to supply the large subunit with the substrate ammonia.</text>
</comment>
<dbReference type="PRINTS" id="PR00099">
    <property type="entry name" value="CPSGATASE"/>
</dbReference>
<dbReference type="UniPathway" id="UPA00068">
    <property type="reaction ID" value="UER00171"/>
</dbReference>
<feature type="binding site" evidence="13">
    <location>
        <position position="240"/>
    </location>
    <ligand>
        <name>L-glutamine</name>
        <dbReference type="ChEBI" id="CHEBI:58359"/>
    </ligand>
</feature>
<feature type="binding site" evidence="13">
    <location>
        <position position="47"/>
    </location>
    <ligand>
        <name>L-glutamine</name>
        <dbReference type="ChEBI" id="CHEBI:58359"/>
    </ligand>
</feature>
<comment type="subunit">
    <text evidence="13">Composed of two chains; the small (or glutamine) chain promotes the hydrolysis of glutamine to ammonia, which is used by the large (or ammonia) chain to synthesize carbamoyl phosphate. Tetramer of heterodimers (alpha,beta)4.</text>
</comment>
<feature type="binding site" evidence="13">
    <location>
        <position position="267"/>
    </location>
    <ligand>
        <name>L-glutamine</name>
        <dbReference type="ChEBI" id="CHEBI:58359"/>
    </ligand>
</feature>
<dbReference type="Proteomes" id="UP000519004">
    <property type="component" value="Unassembled WGS sequence"/>
</dbReference>
<dbReference type="GO" id="GO:0006541">
    <property type="term" value="P:glutamine metabolic process"/>
    <property type="evidence" value="ECO:0007669"/>
    <property type="project" value="InterPro"/>
</dbReference>
<dbReference type="GO" id="GO:0004088">
    <property type="term" value="F:carbamoyl-phosphate synthase (glutamine-hydrolyzing) activity"/>
    <property type="evidence" value="ECO:0007669"/>
    <property type="project" value="UniProtKB-UniRule"/>
</dbReference>
<evidence type="ECO:0000256" key="13">
    <source>
        <dbReference type="HAMAP-Rule" id="MF_01209"/>
    </source>
</evidence>
<gene>
    <name evidence="13" type="primary">carA</name>
    <name evidence="15" type="ORF">HNQ58_000888</name>
</gene>
<keyword evidence="16" id="KW-1185">Reference proteome</keyword>
<dbReference type="SMART" id="SM01097">
    <property type="entry name" value="CPSase_sm_chain"/>
    <property type="match status" value="1"/>
</dbReference>
<dbReference type="Gene3D" id="3.50.30.20">
    <property type="entry name" value="Carbamoyl-phosphate synthase small subunit, N-terminal domain"/>
    <property type="match status" value="1"/>
</dbReference>
<comment type="pathway">
    <text evidence="1 13">Pyrimidine metabolism; UMP biosynthesis via de novo pathway; (S)-dihydroorotate from bicarbonate: step 1/3.</text>
</comment>
<feature type="binding site" evidence="13">
    <location>
        <position position="310"/>
    </location>
    <ligand>
        <name>L-glutamine</name>
        <dbReference type="ChEBI" id="CHEBI:58359"/>
    </ligand>
</feature>
<dbReference type="InterPro" id="IPR035686">
    <property type="entry name" value="CPSase_GATase1"/>
</dbReference>
<dbReference type="PANTHER" id="PTHR43418:SF7">
    <property type="entry name" value="CARBAMOYL-PHOSPHATE SYNTHASE SMALL CHAIN"/>
    <property type="match status" value="1"/>
</dbReference>
<feature type="region of interest" description="CPSase" evidence="13">
    <location>
        <begin position="1"/>
        <end position="189"/>
    </location>
</feature>
<dbReference type="GO" id="GO:0006207">
    <property type="term" value="P:'de novo' pyrimidine nucleobase biosynthetic process"/>
    <property type="evidence" value="ECO:0007669"/>
    <property type="project" value="InterPro"/>
</dbReference>
<dbReference type="PANTHER" id="PTHR43418">
    <property type="entry name" value="MULTIFUNCTIONAL TRYPTOPHAN BIOSYNTHESIS PROTEIN-RELATED"/>
    <property type="match status" value="1"/>
</dbReference>
<organism evidence="15 16">
    <name type="scientific">Rehaibacterium terrae</name>
    <dbReference type="NCBI Taxonomy" id="1341696"/>
    <lineage>
        <taxon>Bacteria</taxon>
        <taxon>Pseudomonadati</taxon>
        <taxon>Pseudomonadota</taxon>
        <taxon>Gammaproteobacteria</taxon>
        <taxon>Lysobacterales</taxon>
        <taxon>Lysobacteraceae</taxon>
        <taxon>Rehaibacterium</taxon>
    </lineage>
</organism>
<dbReference type="RefSeq" id="WP_183947575.1">
    <property type="nucleotide sequence ID" value="NZ_JACHHX010000004.1"/>
</dbReference>
<dbReference type="FunFam" id="3.40.50.880:FF:000011">
    <property type="entry name" value="Carbamoyl-phosphate synthase small chain"/>
    <property type="match status" value="1"/>
</dbReference>
<keyword evidence="8 13" id="KW-0067">ATP-binding</keyword>
<feature type="domain" description="Carbamoyl-phosphate synthase small subunit N-terminal" evidence="14">
    <location>
        <begin position="3"/>
        <end position="133"/>
    </location>
</feature>
<feature type="binding site" evidence="13">
    <location>
        <position position="270"/>
    </location>
    <ligand>
        <name>L-glutamine</name>
        <dbReference type="ChEBI" id="CHEBI:58359"/>
    </ligand>
</feature>
<dbReference type="PRINTS" id="PR00096">
    <property type="entry name" value="GATASE"/>
</dbReference>
<keyword evidence="6 13" id="KW-0028">Amino-acid biosynthesis</keyword>
<dbReference type="PRINTS" id="PR00097">
    <property type="entry name" value="ANTSNTHASEII"/>
</dbReference>
<dbReference type="GO" id="GO:0044205">
    <property type="term" value="P:'de novo' UMP biosynthetic process"/>
    <property type="evidence" value="ECO:0007669"/>
    <property type="project" value="UniProtKB-UniRule"/>
</dbReference>
<dbReference type="CDD" id="cd01744">
    <property type="entry name" value="GATase1_CPSase"/>
    <property type="match status" value="1"/>
</dbReference>
<name>A0A7W7XYY0_9GAMM</name>
<keyword evidence="10 13" id="KW-0665">Pyrimidine biosynthesis</keyword>
<evidence type="ECO:0000256" key="10">
    <source>
        <dbReference type="ARBA" id="ARBA00022975"/>
    </source>
</evidence>
<dbReference type="NCBIfam" id="NF009475">
    <property type="entry name" value="PRK12838.1"/>
    <property type="match status" value="1"/>
</dbReference>
<dbReference type="Pfam" id="PF00117">
    <property type="entry name" value="GATase"/>
    <property type="match status" value="1"/>
</dbReference>
<evidence type="ECO:0000259" key="14">
    <source>
        <dbReference type="SMART" id="SM01097"/>
    </source>
</evidence>
<evidence type="ECO:0000256" key="11">
    <source>
        <dbReference type="ARBA" id="ARBA00048816"/>
    </source>
</evidence>
<keyword evidence="7 13" id="KW-0547">Nucleotide-binding</keyword>
<dbReference type="InterPro" id="IPR029062">
    <property type="entry name" value="Class_I_gatase-like"/>
</dbReference>
<evidence type="ECO:0000256" key="2">
    <source>
        <dbReference type="ARBA" id="ARBA00005077"/>
    </source>
</evidence>
<keyword evidence="9 13" id="KW-0315">Glutamine amidotransferase</keyword>
<dbReference type="InterPro" id="IPR002474">
    <property type="entry name" value="CarbamoylP_synth_ssu_N"/>
</dbReference>
<keyword evidence="5 13" id="KW-0436">Ligase</keyword>
<evidence type="ECO:0000256" key="9">
    <source>
        <dbReference type="ARBA" id="ARBA00022962"/>
    </source>
</evidence>
<dbReference type="PROSITE" id="PS51273">
    <property type="entry name" value="GATASE_TYPE_1"/>
    <property type="match status" value="1"/>
</dbReference>
<evidence type="ECO:0000256" key="4">
    <source>
        <dbReference type="ARBA" id="ARBA00022571"/>
    </source>
</evidence>
<evidence type="ECO:0000256" key="6">
    <source>
        <dbReference type="ARBA" id="ARBA00022605"/>
    </source>
</evidence>
<feature type="binding site" evidence="13">
    <location>
        <position position="238"/>
    </location>
    <ligand>
        <name>L-glutamine</name>
        <dbReference type="ChEBI" id="CHEBI:58359"/>
    </ligand>
</feature>
<feature type="binding site" evidence="13">
    <location>
        <position position="308"/>
    </location>
    <ligand>
        <name>L-glutamine</name>
        <dbReference type="ChEBI" id="CHEBI:58359"/>
    </ligand>
</feature>